<dbReference type="SUPFAM" id="SSF47090">
    <property type="entry name" value="PGBD-like"/>
    <property type="match status" value="1"/>
</dbReference>
<name>A0ABW8C0J2_9ACTN</name>
<proteinExistence type="predicted"/>
<dbReference type="RefSeq" id="WP_399644601.1">
    <property type="nucleotide sequence ID" value="NZ_JBITYG010000001.1"/>
</dbReference>
<evidence type="ECO:0000256" key="2">
    <source>
        <dbReference type="ARBA" id="ARBA00023054"/>
    </source>
</evidence>
<gene>
    <name evidence="4" type="ORF">ACIGXA_05460</name>
</gene>
<evidence type="ECO:0000313" key="5">
    <source>
        <dbReference type="Proteomes" id="UP001614394"/>
    </source>
</evidence>
<evidence type="ECO:0000313" key="4">
    <source>
        <dbReference type="EMBL" id="MFI9099950.1"/>
    </source>
</evidence>
<feature type="region of interest" description="Disordered" evidence="3">
    <location>
        <begin position="489"/>
        <end position="513"/>
    </location>
</feature>
<evidence type="ECO:0000256" key="3">
    <source>
        <dbReference type="SAM" id="MobiDB-lite"/>
    </source>
</evidence>
<feature type="compositionally biased region" description="Basic and acidic residues" evidence="3">
    <location>
        <begin position="497"/>
        <end position="507"/>
    </location>
</feature>
<dbReference type="InterPro" id="IPR036365">
    <property type="entry name" value="PGBD-like_sf"/>
</dbReference>
<dbReference type="PANTHER" id="PTHR32347:SF14">
    <property type="entry name" value="EFFLUX SYSTEM COMPONENT YKNX-RELATED"/>
    <property type="match status" value="1"/>
</dbReference>
<dbReference type="Gene3D" id="2.40.420.20">
    <property type="match status" value="1"/>
</dbReference>
<dbReference type="Proteomes" id="UP001614394">
    <property type="component" value="Unassembled WGS sequence"/>
</dbReference>
<organism evidence="4 5">
    <name type="scientific">Streptomyces fildesensis</name>
    <dbReference type="NCBI Taxonomy" id="375757"/>
    <lineage>
        <taxon>Bacteria</taxon>
        <taxon>Bacillati</taxon>
        <taxon>Actinomycetota</taxon>
        <taxon>Actinomycetes</taxon>
        <taxon>Kitasatosporales</taxon>
        <taxon>Streptomycetaceae</taxon>
        <taxon>Streptomyces</taxon>
    </lineage>
</organism>
<feature type="region of interest" description="Disordered" evidence="3">
    <location>
        <begin position="225"/>
        <end position="254"/>
    </location>
</feature>
<feature type="compositionally biased region" description="Low complexity" evidence="3">
    <location>
        <begin position="357"/>
        <end position="383"/>
    </location>
</feature>
<evidence type="ECO:0000256" key="1">
    <source>
        <dbReference type="ARBA" id="ARBA00004196"/>
    </source>
</evidence>
<sequence>MADAPVLARRRIWVIAVAVGALALSGSAAGASLVIKSPAQAAAERAAPAPDLLTAPVERRVLKDSVILRGTVRAGQSVDVSPSVTAGEGAATPVVTKLLVAPRATVTDGKVLLEVSGRPVFALRGALPVYRDLKPGATGDDVAQLQRSLGELGHRSGDDPPGTFGPGTKAALTGFYASIGYDPLPAHADGGEALKTARDAVTAAERALQDAQDAQDEMAAANEPFLSPTGIPSTGGPPAGKPATSKAAKRAVQRAREDLGSARTDLAAVLATDGPMLPAAEVVYLDGFPARVDSIPAHVGSKVSGAAVMTVSAGALVVRGTLQEYQKGLVRPGQRVQILSEVNGVTAAATVASVATSVDGGPAQGQTSGEQQDQDQGQDQGQSQDRDGAAGPRGYPMVVRPDQPLDPQLAGQDVRLTVEAASTDGVALVVPVTAISAGADGRTVVTVVAKGGAQRRVEVRPGTTGDGFVEVVPLGGGVLAEGDRVVTGVRYTSSRTPSKDAAGDGSKDASSGR</sequence>
<feature type="compositionally biased region" description="Low complexity" evidence="3">
    <location>
        <begin position="225"/>
        <end position="236"/>
    </location>
</feature>
<feature type="region of interest" description="Disordered" evidence="3">
    <location>
        <begin position="357"/>
        <end position="408"/>
    </location>
</feature>
<accession>A0ABW8C0J2</accession>
<dbReference type="EMBL" id="JBITYG010000001">
    <property type="protein sequence ID" value="MFI9099950.1"/>
    <property type="molecule type" value="Genomic_DNA"/>
</dbReference>
<keyword evidence="2" id="KW-0175">Coiled coil</keyword>
<dbReference type="InterPro" id="IPR050465">
    <property type="entry name" value="UPF0194_transport"/>
</dbReference>
<comment type="subcellular location">
    <subcellularLocation>
        <location evidence="1">Cell envelope</location>
    </subcellularLocation>
</comment>
<reference evidence="4 5" key="1">
    <citation type="submission" date="2024-10" db="EMBL/GenBank/DDBJ databases">
        <title>The Natural Products Discovery Center: Release of the First 8490 Sequenced Strains for Exploring Actinobacteria Biosynthetic Diversity.</title>
        <authorList>
            <person name="Kalkreuter E."/>
            <person name="Kautsar S.A."/>
            <person name="Yang D."/>
            <person name="Bader C.D."/>
            <person name="Teijaro C.N."/>
            <person name="Fluegel L."/>
            <person name="Davis C.M."/>
            <person name="Simpson J.R."/>
            <person name="Lauterbach L."/>
            <person name="Steele A.D."/>
            <person name="Gui C."/>
            <person name="Meng S."/>
            <person name="Li G."/>
            <person name="Viehrig K."/>
            <person name="Ye F."/>
            <person name="Su P."/>
            <person name="Kiefer A.F."/>
            <person name="Nichols A."/>
            <person name="Cepeda A.J."/>
            <person name="Yan W."/>
            <person name="Fan B."/>
            <person name="Jiang Y."/>
            <person name="Adhikari A."/>
            <person name="Zheng C.-J."/>
            <person name="Schuster L."/>
            <person name="Cowan T.M."/>
            <person name="Smanski M.J."/>
            <person name="Chevrette M.G."/>
            <person name="De Carvalho L.P.S."/>
            <person name="Shen B."/>
        </authorList>
    </citation>
    <scope>NUCLEOTIDE SEQUENCE [LARGE SCALE GENOMIC DNA]</scope>
    <source>
        <strain evidence="4 5">NPDC053399</strain>
    </source>
</reference>
<dbReference type="Gene3D" id="1.10.101.10">
    <property type="entry name" value="PGBD-like superfamily/PGBD"/>
    <property type="match status" value="1"/>
</dbReference>
<comment type="caution">
    <text evidence="4">The sequence shown here is derived from an EMBL/GenBank/DDBJ whole genome shotgun (WGS) entry which is preliminary data.</text>
</comment>
<keyword evidence="5" id="KW-1185">Reference proteome</keyword>
<protein>
    <submittedName>
        <fullName evidence="4">Peptidoglycan-binding protein</fullName>
    </submittedName>
</protein>
<dbReference type="PANTHER" id="PTHR32347">
    <property type="entry name" value="EFFLUX SYSTEM COMPONENT YKNX-RELATED"/>
    <property type="match status" value="1"/>
</dbReference>
<dbReference type="InterPro" id="IPR036366">
    <property type="entry name" value="PGBDSf"/>
</dbReference>